<dbReference type="PROSITE" id="PS51892">
    <property type="entry name" value="SUBTILASE"/>
    <property type="match status" value="1"/>
</dbReference>
<dbReference type="Proteomes" id="UP000320184">
    <property type="component" value="Unassembled WGS sequence"/>
</dbReference>
<evidence type="ECO:0000256" key="5">
    <source>
        <dbReference type="PROSITE-ProRule" id="PRU01240"/>
    </source>
</evidence>
<dbReference type="PRINTS" id="PR00723">
    <property type="entry name" value="SUBTILISIN"/>
</dbReference>
<dbReference type="InterPro" id="IPR000209">
    <property type="entry name" value="Peptidase_S8/S53_dom"/>
</dbReference>
<feature type="domain" description="Inhibitor I9" evidence="9">
    <location>
        <begin position="47"/>
        <end position="113"/>
    </location>
</feature>
<organism evidence="10 11">
    <name type="scientific">Eiseniibacteriota bacterium</name>
    <dbReference type="NCBI Taxonomy" id="2212470"/>
    <lineage>
        <taxon>Bacteria</taxon>
        <taxon>Candidatus Eiseniibacteriota</taxon>
    </lineage>
</organism>
<gene>
    <name evidence="10" type="ORF">E6K73_02555</name>
</gene>
<dbReference type="InterPro" id="IPR036852">
    <property type="entry name" value="Peptidase_S8/S53_dom_sf"/>
</dbReference>
<dbReference type="InterPro" id="IPR010259">
    <property type="entry name" value="S8pro/Inhibitor_I9"/>
</dbReference>
<evidence type="ECO:0000313" key="10">
    <source>
        <dbReference type="EMBL" id="TMQ52635.1"/>
    </source>
</evidence>
<dbReference type="NCBIfam" id="TIGR04183">
    <property type="entry name" value="Por_Secre_tail"/>
    <property type="match status" value="1"/>
</dbReference>
<dbReference type="GO" id="GO:0005615">
    <property type="term" value="C:extracellular space"/>
    <property type="evidence" value="ECO:0007669"/>
    <property type="project" value="TreeGrafter"/>
</dbReference>
<feature type="active site" description="Charge relay system" evidence="5">
    <location>
        <position position="180"/>
    </location>
</feature>
<dbReference type="Gene3D" id="3.30.70.80">
    <property type="entry name" value="Peptidase S8 propeptide/proteinase inhibitor I9"/>
    <property type="match status" value="1"/>
</dbReference>
<keyword evidence="2 5" id="KW-0645">Protease</keyword>
<accession>A0A538SMP5</accession>
<evidence type="ECO:0000256" key="6">
    <source>
        <dbReference type="RuleBase" id="RU003355"/>
    </source>
</evidence>
<evidence type="ECO:0000256" key="2">
    <source>
        <dbReference type="ARBA" id="ARBA00022670"/>
    </source>
</evidence>
<dbReference type="Pfam" id="PF05922">
    <property type="entry name" value="Inhibitor_I9"/>
    <property type="match status" value="1"/>
</dbReference>
<dbReference type="InterPro" id="IPR015500">
    <property type="entry name" value="Peptidase_S8_subtilisin-rel"/>
</dbReference>
<feature type="signal peptide" evidence="7">
    <location>
        <begin position="1"/>
        <end position="29"/>
    </location>
</feature>
<dbReference type="GO" id="GO:0006508">
    <property type="term" value="P:proteolysis"/>
    <property type="evidence" value="ECO:0007669"/>
    <property type="project" value="UniProtKB-KW"/>
</dbReference>
<evidence type="ECO:0000313" key="11">
    <source>
        <dbReference type="Proteomes" id="UP000320184"/>
    </source>
</evidence>
<dbReference type="Pfam" id="PF00082">
    <property type="entry name" value="Peptidase_S8"/>
    <property type="match status" value="1"/>
</dbReference>
<dbReference type="Gene3D" id="3.40.50.200">
    <property type="entry name" value="Peptidase S8/S53 domain"/>
    <property type="match status" value="1"/>
</dbReference>
<evidence type="ECO:0000256" key="4">
    <source>
        <dbReference type="ARBA" id="ARBA00022825"/>
    </source>
</evidence>
<dbReference type="SUPFAM" id="SSF52743">
    <property type="entry name" value="Subtilisin-like"/>
    <property type="match status" value="1"/>
</dbReference>
<dbReference type="PROSITE" id="PS00137">
    <property type="entry name" value="SUBTILASE_HIS"/>
    <property type="match status" value="1"/>
</dbReference>
<protein>
    <submittedName>
        <fullName evidence="10">T9SS type A sorting domain-containing protein</fullName>
    </submittedName>
</protein>
<keyword evidence="3 5" id="KW-0378">Hydrolase</keyword>
<feature type="domain" description="Peptidase S8/S53" evidence="8">
    <location>
        <begin position="143"/>
        <end position="399"/>
    </location>
</feature>
<dbReference type="GO" id="GO:0004252">
    <property type="term" value="F:serine-type endopeptidase activity"/>
    <property type="evidence" value="ECO:0007669"/>
    <property type="project" value="UniProtKB-UniRule"/>
</dbReference>
<keyword evidence="4 5" id="KW-0720">Serine protease</keyword>
<dbReference type="InterPro" id="IPR037045">
    <property type="entry name" value="S8pro/Inhibitor_I9_sf"/>
</dbReference>
<comment type="similarity">
    <text evidence="1 5 6">Belongs to the peptidase S8 family.</text>
</comment>
<dbReference type="PANTHER" id="PTHR43806">
    <property type="entry name" value="PEPTIDASE S8"/>
    <property type="match status" value="1"/>
</dbReference>
<dbReference type="Gene3D" id="2.60.40.4070">
    <property type="match status" value="1"/>
</dbReference>
<dbReference type="InterPro" id="IPR022398">
    <property type="entry name" value="Peptidase_S8_His-AS"/>
</dbReference>
<dbReference type="PROSITE" id="PS00136">
    <property type="entry name" value="SUBTILASE_ASP"/>
    <property type="match status" value="1"/>
</dbReference>
<feature type="chain" id="PRO_5022027866" evidence="7">
    <location>
        <begin position="30"/>
        <end position="549"/>
    </location>
</feature>
<name>A0A538SMP5_UNCEI</name>
<keyword evidence="7" id="KW-0732">Signal</keyword>
<dbReference type="InterPro" id="IPR050131">
    <property type="entry name" value="Peptidase_S8_subtilisin-like"/>
</dbReference>
<dbReference type="InterPro" id="IPR026444">
    <property type="entry name" value="Secre_tail"/>
</dbReference>
<sequence>MVGSLSHARAAIVVGAIVLLAAGASRAPAQGQVPSTAASGRVLIPDQYIVVLDDDADARAHARAASQAYGVGLLHVYEYALKGFAFRGSERAARAIEHSAQVAFVASDQVVGLAAQTLPTGINRIDADLNPISHIDGIDDRVNVNVGIIDTGIDPTHPDLNVIAGTNCLGGTTFVDGFGHGSHVAGIVAGLDNDFGVVGVAPGANLYAAKVLDDNGSGSFSSVACGLDYAARTRSDRDPTNDIAVVNMSLAGVGSDDGNCGKSNRDVMHKAVCGAVAKGVVVVVAAGNNRADASGYVPAAYDEALTVSAISDFNGQPGEKGKGKTINPDAFASFSNFGPDVDIAGPGVSIYSTYKDGGYATLSGTSMATPHVTGAVALYVAQHGAATDAAGVAAIRQAITTPGGGFCVAQSDPRGFAGDPDSFPEPLVYVGPAAAGAALIESSARAGGVASAGAPAADRLELYPAAPNPFWGATTLRYVLPAAGRVSIGVYDLAGRQVAQVLNRAESAGPHAAHFRGQDRRGEPLEPGVYLVRLEAGGERRVVRVVLSP</sequence>
<dbReference type="InterPro" id="IPR023827">
    <property type="entry name" value="Peptidase_S8_Asp-AS"/>
</dbReference>
<dbReference type="AlphaFoldDB" id="A0A538SMP5"/>
<dbReference type="InterPro" id="IPR023828">
    <property type="entry name" value="Peptidase_S8_Ser-AS"/>
</dbReference>
<dbReference type="PANTHER" id="PTHR43806:SF11">
    <property type="entry name" value="CEREVISIN-RELATED"/>
    <property type="match status" value="1"/>
</dbReference>
<evidence type="ECO:0000256" key="7">
    <source>
        <dbReference type="SAM" id="SignalP"/>
    </source>
</evidence>
<proteinExistence type="inferred from homology"/>
<evidence type="ECO:0000256" key="1">
    <source>
        <dbReference type="ARBA" id="ARBA00011073"/>
    </source>
</evidence>
<dbReference type="EMBL" id="VBOT01000030">
    <property type="protein sequence ID" value="TMQ52635.1"/>
    <property type="molecule type" value="Genomic_DNA"/>
</dbReference>
<reference evidence="10 11" key="1">
    <citation type="journal article" date="2019" name="Nat. Microbiol.">
        <title>Mediterranean grassland soil C-N compound turnover is dependent on rainfall and depth, and is mediated by genomically divergent microorganisms.</title>
        <authorList>
            <person name="Diamond S."/>
            <person name="Andeer P.F."/>
            <person name="Li Z."/>
            <person name="Crits-Christoph A."/>
            <person name="Burstein D."/>
            <person name="Anantharaman K."/>
            <person name="Lane K.R."/>
            <person name="Thomas B.C."/>
            <person name="Pan C."/>
            <person name="Northen T.R."/>
            <person name="Banfield J.F."/>
        </authorList>
    </citation>
    <scope>NUCLEOTIDE SEQUENCE [LARGE SCALE GENOMIC DNA]</scope>
    <source>
        <strain evidence="10">WS_3</strain>
    </source>
</reference>
<dbReference type="PROSITE" id="PS00138">
    <property type="entry name" value="SUBTILASE_SER"/>
    <property type="match status" value="1"/>
</dbReference>
<feature type="active site" description="Charge relay system" evidence="5">
    <location>
        <position position="150"/>
    </location>
</feature>
<evidence type="ECO:0000259" key="9">
    <source>
        <dbReference type="Pfam" id="PF05922"/>
    </source>
</evidence>
<comment type="caution">
    <text evidence="10">The sequence shown here is derived from an EMBL/GenBank/DDBJ whole genome shotgun (WGS) entry which is preliminary data.</text>
</comment>
<feature type="active site" description="Charge relay system" evidence="5">
    <location>
        <position position="366"/>
    </location>
</feature>
<evidence type="ECO:0000259" key="8">
    <source>
        <dbReference type="Pfam" id="PF00082"/>
    </source>
</evidence>
<dbReference type="SUPFAM" id="SSF54897">
    <property type="entry name" value="Protease propeptides/inhibitors"/>
    <property type="match status" value="1"/>
</dbReference>
<evidence type="ECO:0000256" key="3">
    <source>
        <dbReference type="ARBA" id="ARBA00022801"/>
    </source>
</evidence>